<evidence type="ECO:0000313" key="14">
    <source>
        <dbReference type="EMBL" id="SDH87179.1"/>
    </source>
</evidence>
<keyword evidence="10" id="KW-0479">Metal-binding</keyword>
<evidence type="ECO:0000256" key="2">
    <source>
        <dbReference type="ARBA" id="ARBA00003157"/>
    </source>
</evidence>
<dbReference type="GO" id="GO:0046872">
    <property type="term" value="F:metal ion binding"/>
    <property type="evidence" value="ECO:0007669"/>
    <property type="project" value="UniProtKB-KW"/>
</dbReference>
<dbReference type="PANTHER" id="PTHR43825:SF3">
    <property type="entry name" value="PYRUVATE DEHYDROGENASE E1 COMPONENT"/>
    <property type="match status" value="1"/>
</dbReference>
<keyword evidence="7 9" id="KW-0670">Pyruvate</keyword>
<dbReference type="Proteomes" id="UP000199706">
    <property type="component" value="Unassembled WGS sequence"/>
</dbReference>
<comment type="catalytic activity">
    <reaction evidence="8 9">
        <text>N(6)-[(R)-lipoyl]-L-lysyl-[protein] + pyruvate + H(+) = N(6)-[(R)-S(8)-acetyldihydrolipoyl]-L-lysyl-[protein] + CO2</text>
        <dbReference type="Rhea" id="RHEA:19189"/>
        <dbReference type="Rhea" id="RHEA-COMP:10474"/>
        <dbReference type="Rhea" id="RHEA-COMP:10478"/>
        <dbReference type="ChEBI" id="CHEBI:15361"/>
        <dbReference type="ChEBI" id="CHEBI:15378"/>
        <dbReference type="ChEBI" id="CHEBI:16526"/>
        <dbReference type="ChEBI" id="CHEBI:83099"/>
        <dbReference type="ChEBI" id="CHEBI:83111"/>
        <dbReference type="EC" id="1.2.4.1"/>
    </reaction>
</comment>
<dbReference type="InterPro" id="IPR017600">
    <property type="entry name" value="Alpha-ketoglut_DH"/>
</dbReference>
<accession>A0A1G8FYG4</accession>
<dbReference type="Pfam" id="PF00456">
    <property type="entry name" value="Transketolase_N"/>
    <property type="match status" value="1"/>
</dbReference>
<evidence type="ECO:0000256" key="4">
    <source>
        <dbReference type="ARBA" id="ARBA00017172"/>
    </source>
</evidence>
<name>A0A1G8FYG4_9BURK</name>
<evidence type="ECO:0000256" key="7">
    <source>
        <dbReference type="ARBA" id="ARBA00023317"/>
    </source>
</evidence>
<comment type="cofactor">
    <cofactor evidence="1 9">
        <name>thiamine diphosphate</name>
        <dbReference type="ChEBI" id="CHEBI:58937"/>
    </cofactor>
</comment>
<dbReference type="CDD" id="cd02017">
    <property type="entry name" value="TPP_E1_EcPDC_like"/>
    <property type="match status" value="1"/>
</dbReference>
<evidence type="ECO:0000256" key="1">
    <source>
        <dbReference type="ARBA" id="ARBA00001964"/>
    </source>
</evidence>
<dbReference type="GO" id="GO:0004739">
    <property type="term" value="F:pyruvate dehydrogenase (acetyl-transferring) activity"/>
    <property type="evidence" value="ECO:0007669"/>
    <property type="project" value="UniProtKB-EC"/>
</dbReference>
<dbReference type="InterPro" id="IPR051157">
    <property type="entry name" value="PDH/Transketolase"/>
</dbReference>
<dbReference type="InterPro" id="IPR029061">
    <property type="entry name" value="THDP-binding"/>
</dbReference>
<organism evidence="14 15">
    <name type="scientific">Paraburkholderia phenazinium</name>
    <dbReference type="NCBI Taxonomy" id="60549"/>
    <lineage>
        <taxon>Bacteria</taxon>
        <taxon>Pseudomonadati</taxon>
        <taxon>Pseudomonadota</taxon>
        <taxon>Betaproteobacteria</taxon>
        <taxon>Burkholderiales</taxon>
        <taxon>Burkholderiaceae</taxon>
        <taxon>Paraburkholderia</taxon>
    </lineage>
</organism>
<dbReference type="EMBL" id="FNCJ01000014">
    <property type="protein sequence ID" value="SDH87179.1"/>
    <property type="molecule type" value="Genomic_DNA"/>
</dbReference>
<keyword evidence="10" id="KW-0460">Magnesium</keyword>
<evidence type="ECO:0000256" key="5">
    <source>
        <dbReference type="ARBA" id="ARBA00023002"/>
    </source>
</evidence>
<dbReference type="InterPro" id="IPR004660">
    <property type="entry name" value="PDH_E1"/>
</dbReference>
<dbReference type="Gene3D" id="3.40.50.970">
    <property type="match status" value="2"/>
</dbReference>
<feature type="binding site" evidence="10">
    <location>
        <position position="246"/>
    </location>
    <ligand>
        <name>Mg(2+)</name>
        <dbReference type="ChEBI" id="CHEBI:18420"/>
    </ligand>
</feature>
<evidence type="ECO:0000259" key="11">
    <source>
        <dbReference type="Pfam" id="PF00456"/>
    </source>
</evidence>
<dbReference type="InterPro" id="IPR005474">
    <property type="entry name" value="Transketolase_N"/>
</dbReference>
<dbReference type="Pfam" id="PF17831">
    <property type="entry name" value="PDH_E1_M"/>
    <property type="match status" value="1"/>
</dbReference>
<dbReference type="RefSeq" id="WP_090688705.1">
    <property type="nucleotide sequence ID" value="NZ_CADERL010000010.1"/>
</dbReference>
<dbReference type="InterPro" id="IPR041621">
    <property type="entry name" value="PDH_E1_M"/>
</dbReference>
<gene>
    <name evidence="14" type="ORF">SAMN05216466_11448</name>
</gene>
<dbReference type="OrthoDB" id="9759664at2"/>
<dbReference type="InterPro" id="IPR055152">
    <property type="entry name" value="Transketolase-like_C_2"/>
</dbReference>
<feature type="domain" description="Transketolase N-terminal" evidence="11">
    <location>
        <begin position="116"/>
        <end position="316"/>
    </location>
</feature>
<dbReference type="InterPro" id="IPR009014">
    <property type="entry name" value="Transketo_C/PFOR_II"/>
</dbReference>
<comment type="cofactor">
    <cofactor evidence="10">
        <name>Mg(2+)</name>
        <dbReference type="ChEBI" id="CHEBI:18420"/>
    </cofactor>
</comment>
<evidence type="ECO:0000256" key="3">
    <source>
        <dbReference type="ARBA" id="ARBA00012281"/>
    </source>
</evidence>
<proteinExistence type="predicted"/>
<dbReference type="SUPFAM" id="SSF52518">
    <property type="entry name" value="Thiamin diphosphate-binding fold (THDP-binding)"/>
    <property type="match status" value="2"/>
</dbReference>
<keyword evidence="6 9" id="KW-0786">Thiamine pyrophosphate</keyword>
<feature type="domain" description="Pyruvate dehydrogenase E1 component middle" evidence="12">
    <location>
        <begin position="503"/>
        <end position="715"/>
    </location>
</feature>
<evidence type="ECO:0000259" key="12">
    <source>
        <dbReference type="Pfam" id="PF17831"/>
    </source>
</evidence>
<feature type="domain" description="Transketolase-like C-terminal" evidence="13">
    <location>
        <begin position="732"/>
        <end position="864"/>
    </location>
</feature>
<dbReference type="Gene3D" id="3.40.50.920">
    <property type="match status" value="1"/>
</dbReference>
<evidence type="ECO:0000256" key="8">
    <source>
        <dbReference type="ARBA" id="ARBA00051231"/>
    </source>
</evidence>
<evidence type="ECO:0000256" key="6">
    <source>
        <dbReference type="ARBA" id="ARBA00023052"/>
    </source>
</evidence>
<feature type="binding site" evidence="10">
    <location>
        <position position="276"/>
    </location>
    <ligand>
        <name>Mg(2+)</name>
        <dbReference type="ChEBI" id="CHEBI:18420"/>
    </ligand>
</feature>
<dbReference type="EC" id="1.2.4.1" evidence="3 9"/>
<evidence type="ECO:0000313" key="15">
    <source>
        <dbReference type="Proteomes" id="UP000199706"/>
    </source>
</evidence>
<dbReference type="NCBIfam" id="TIGR03186">
    <property type="entry name" value="AKGDH_not_PDH"/>
    <property type="match status" value="1"/>
</dbReference>
<feature type="binding site" evidence="10">
    <location>
        <position position="278"/>
    </location>
    <ligand>
        <name>Mg(2+)</name>
        <dbReference type="ChEBI" id="CHEBI:18420"/>
    </ligand>
</feature>
<evidence type="ECO:0000259" key="13">
    <source>
        <dbReference type="Pfam" id="PF22613"/>
    </source>
</evidence>
<dbReference type="Pfam" id="PF22613">
    <property type="entry name" value="Transketolase_C_1"/>
    <property type="match status" value="1"/>
</dbReference>
<dbReference type="AlphaFoldDB" id="A0A1G8FYG4"/>
<dbReference type="InterPro" id="IPR035807">
    <property type="entry name" value="PDC_E1_N"/>
</dbReference>
<keyword evidence="5 9" id="KW-0560">Oxidoreductase</keyword>
<sequence length="907" mass="99932">MTDLSSGALQLRSSGGVENDSDPAETAEWLDALEGVVVHVGRDRAQYLFDRLAAHALSLGVESSRTSVTPYVNTIALDQQPRYPGNLELEERLAAALRWNALAMVVRANKAYGELGGHIASYASAADLFEVGFNHFFRASDAKAGEGTGGDLVYFQPHSSPGVYARAYLEGFLSEEHLQHYRREIAGPGLCSYPHPWLMPDFWQFPTGSMGIGPINSIYQARFMRYLQNRGLAQTEGRKVWGFFGDGEMDEPESLGALSLAAREGLDNLVFVINCNLQRLDGPVRSNGRIIDELEAHFTGAGWNVIKVVWGSDWDALFARDRTGALMRAFAQTVDGQFQTFSANDGAYNRARFFGQNPELAALAAQLSDDEIDRLRRGGHDVRKLHAAYAKALEHRGQPTVILAKTMKGFGMGASGQGRMTTHQQKKLDFDDLKAFRDRFRLPLSDQDVEQVKFYKPAADSPEMQYLHARRAALGGYLPRRRRVATKGLIVPSLQTWGQFALEASGREMSTTMALVRMLTALLKDTQIGQRVVPIVADEARTFGMANMFRQVGIYSPLGQLYEPEDLGSMLYYREDTKGQILEEGISEAGAVSSWIAAATSYSVHDLPMLPFYIYYSMFGFQRIGDIIWAAADQRARGFLIGATSGKTTLGGEGLQHQDGTSHLAASTIPNCRAYDPAFAYEVAAIVDEGMREMVERQRDVFYYVTVMNENYAQPSVPEGDLQRMREGILKGIYPLSSEELREAVQVQLLGSGAILAEVLAAQQMLKDEWGVEAAVWSVTSFTELQRDGMAAERLERLGESAPQPYVTSALAASNGPVIAATDYVRAIPELIRAYVPHRYVTLGTDGFGRSDTRAALREFFEVDRASIVIAALKALADEGEIEAGVVGDARQRYGKGAPVDAASWER</sequence>
<comment type="function">
    <text evidence="2 9">Component of the pyruvate dehydrogenase (PDH) complex, that catalyzes the overall conversion of pyruvate to acetyl-CoA and CO(2).</text>
</comment>
<dbReference type="PANTHER" id="PTHR43825">
    <property type="entry name" value="PYRUVATE DEHYDROGENASE E1 COMPONENT"/>
    <property type="match status" value="1"/>
</dbReference>
<dbReference type="NCBIfam" id="TIGR00759">
    <property type="entry name" value="aceE"/>
    <property type="match status" value="1"/>
</dbReference>
<evidence type="ECO:0000256" key="9">
    <source>
        <dbReference type="PIRNR" id="PIRNR000156"/>
    </source>
</evidence>
<dbReference type="SUPFAM" id="SSF52922">
    <property type="entry name" value="TK C-terminal domain-like"/>
    <property type="match status" value="1"/>
</dbReference>
<protein>
    <recommendedName>
        <fullName evidence="4 9">Pyruvate dehydrogenase E1 component</fullName>
        <ecNumber evidence="3 9">1.2.4.1</ecNumber>
    </recommendedName>
</protein>
<reference evidence="14 15" key="1">
    <citation type="submission" date="2016-10" db="EMBL/GenBank/DDBJ databases">
        <authorList>
            <person name="de Groot N.N."/>
        </authorList>
    </citation>
    <scope>NUCLEOTIDE SEQUENCE [LARGE SCALE GENOMIC DNA]</scope>
    <source>
        <strain evidence="14 15">LMG 2247</strain>
    </source>
</reference>
<evidence type="ECO:0000256" key="10">
    <source>
        <dbReference type="PIRSR" id="PIRSR000156-1"/>
    </source>
</evidence>
<dbReference type="FunFam" id="3.40.50.970:FF:000011">
    <property type="entry name" value="Pyruvate dehydrogenase E1 component"/>
    <property type="match status" value="1"/>
</dbReference>
<dbReference type="PIRSF" id="PIRSF000156">
    <property type="entry name" value="Pyruvate_dh_E1"/>
    <property type="match status" value="1"/>
</dbReference>